<dbReference type="InterPro" id="IPR018392">
    <property type="entry name" value="LysM"/>
</dbReference>
<dbReference type="RefSeq" id="WP_042453577.1">
    <property type="nucleotide sequence ID" value="NZ_JBHMAS010000038.1"/>
</dbReference>
<comment type="caution">
    <text evidence="1">The sequence shown here is derived from an EMBL/GenBank/DDBJ whole genome shotgun (WGS) entry which is preliminary data.</text>
</comment>
<reference evidence="1 2" key="1">
    <citation type="submission" date="2024-09" db="EMBL/GenBank/DDBJ databases">
        <authorList>
            <person name="Sun Q."/>
            <person name="Mori K."/>
        </authorList>
    </citation>
    <scope>NUCLEOTIDE SEQUENCE [LARGE SCALE GENOMIC DNA]</scope>
    <source>
        <strain evidence="1 2">JCM 11411</strain>
    </source>
</reference>
<evidence type="ECO:0000313" key="2">
    <source>
        <dbReference type="Proteomes" id="UP001589587"/>
    </source>
</evidence>
<sequence>MPKSYPHSVRRQISHRLRSGDTVADIATETGISAATLFRWKDQALIDVGARDGVPSIESDELASARARIVALETELALTRDACALFDDQSVVPPKGRSRSSKD</sequence>
<proteinExistence type="predicted"/>
<dbReference type="InterPro" id="IPR002514">
    <property type="entry name" value="Transposase_8"/>
</dbReference>
<protein>
    <submittedName>
        <fullName evidence="1">Transposase</fullName>
    </submittedName>
</protein>
<evidence type="ECO:0000313" key="1">
    <source>
        <dbReference type="EMBL" id="MFB9781227.1"/>
    </source>
</evidence>
<keyword evidence="2" id="KW-1185">Reference proteome</keyword>
<accession>A0ABV5XFH7</accession>
<name>A0ABV5XFH7_9NOCA</name>
<dbReference type="Pfam" id="PF01527">
    <property type="entry name" value="HTH_Tnp_1"/>
    <property type="match status" value="1"/>
</dbReference>
<dbReference type="Proteomes" id="UP001589587">
    <property type="component" value="Unassembled WGS sequence"/>
</dbReference>
<dbReference type="InterPro" id="IPR009057">
    <property type="entry name" value="Homeodomain-like_sf"/>
</dbReference>
<gene>
    <name evidence="1" type="ORF">ACFFQ6_16150</name>
</gene>
<organism evidence="1 2">
    <name type="scientific">Rhodococcus baikonurensis</name>
    <dbReference type="NCBI Taxonomy" id="172041"/>
    <lineage>
        <taxon>Bacteria</taxon>
        <taxon>Bacillati</taxon>
        <taxon>Actinomycetota</taxon>
        <taxon>Actinomycetes</taxon>
        <taxon>Mycobacteriales</taxon>
        <taxon>Nocardiaceae</taxon>
        <taxon>Rhodococcus</taxon>
        <taxon>Rhodococcus erythropolis group</taxon>
    </lineage>
</organism>
<dbReference type="SUPFAM" id="SSF46689">
    <property type="entry name" value="Homeodomain-like"/>
    <property type="match status" value="1"/>
</dbReference>
<dbReference type="CDD" id="cd00118">
    <property type="entry name" value="LysM"/>
    <property type="match status" value="1"/>
</dbReference>
<dbReference type="EMBL" id="JBHMAS010000038">
    <property type="protein sequence ID" value="MFB9781227.1"/>
    <property type="molecule type" value="Genomic_DNA"/>
</dbReference>